<dbReference type="KEGG" id="psoj:PHYSODRAFT_506575"/>
<evidence type="ECO:0008006" key="3">
    <source>
        <dbReference type="Google" id="ProtNLM"/>
    </source>
</evidence>
<organism evidence="1 2">
    <name type="scientific">Phytophthora sojae (strain P6497)</name>
    <name type="common">Soybean stem and root rot agent</name>
    <name type="synonym">Phytophthora megasperma f. sp. glycines</name>
    <dbReference type="NCBI Taxonomy" id="1094619"/>
    <lineage>
        <taxon>Eukaryota</taxon>
        <taxon>Sar</taxon>
        <taxon>Stramenopiles</taxon>
        <taxon>Oomycota</taxon>
        <taxon>Peronosporomycetes</taxon>
        <taxon>Peronosporales</taxon>
        <taxon>Peronosporaceae</taxon>
        <taxon>Phytophthora</taxon>
    </lineage>
</organism>
<evidence type="ECO:0000313" key="2">
    <source>
        <dbReference type="Proteomes" id="UP000002640"/>
    </source>
</evidence>
<keyword evidence="2" id="KW-1185">Reference proteome</keyword>
<sequence length="113" mass="12937">REERTMPMDCIIAQCMLLFPGFLDGKTATARKSWCSNRMLPPHFVFAGEPNNDVFAEVTTYCEPGNATFSYQTKAWFDKRVMREWIGRGERPKRPHPGMPQSAQRCCRTATAC</sequence>
<gene>
    <name evidence="1" type="ORF">PHYSODRAFT_506575</name>
</gene>
<dbReference type="GeneID" id="20658633"/>
<feature type="non-terminal residue" evidence="1">
    <location>
        <position position="1"/>
    </location>
</feature>
<name>G4ZMA3_PHYSP</name>
<dbReference type="EMBL" id="JH159155">
    <property type="protein sequence ID" value="EGZ14636.1"/>
    <property type="molecule type" value="Genomic_DNA"/>
</dbReference>
<protein>
    <recommendedName>
        <fullName evidence="3">DDE-1 domain-containing protein</fullName>
    </recommendedName>
</protein>
<dbReference type="InParanoid" id="G4ZMA3"/>
<proteinExistence type="predicted"/>
<accession>G4ZMA3</accession>
<reference evidence="1 2" key="1">
    <citation type="journal article" date="2006" name="Science">
        <title>Phytophthora genome sequences uncover evolutionary origins and mechanisms of pathogenesis.</title>
        <authorList>
            <person name="Tyler B.M."/>
            <person name="Tripathy S."/>
            <person name="Zhang X."/>
            <person name="Dehal P."/>
            <person name="Jiang R.H."/>
            <person name="Aerts A."/>
            <person name="Arredondo F.D."/>
            <person name="Baxter L."/>
            <person name="Bensasson D."/>
            <person name="Beynon J.L."/>
            <person name="Chapman J."/>
            <person name="Damasceno C.M."/>
            <person name="Dorrance A.E."/>
            <person name="Dou D."/>
            <person name="Dickerman A.W."/>
            <person name="Dubchak I.L."/>
            <person name="Garbelotto M."/>
            <person name="Gijzen M."/>
            <person name="Gordon S.G."/>
            <person name="Govers F."/>
            <person name="Grunwald N.J."/>
            <person name="Huang W."/>
            <person name="Ivors K.L."/>
            <person name="Jones R.W."/>
            <person name="Kamoun S."/>
            <person name="Krampis K."/>
            <person name="Lamour K.H."/>
            <person name="Lee M.K."/>
            <person name="McDonald W.H."/>
            <person name="Medina M."/>
            <person name="Meijer H.J."/>
            <person name="Nordberg E.K."/>
            <person name="Maclean D.J."/>
            <person name="Ospina-Giraldo M.D."/>
            <person name="Morris P.F."/>
            <person name="Phuntumart V."/>
            <person name="Putnam N.H."/>
            <person name="Rash S."/>
            <person name="Rose J.K."/>
            <person name="Sakihama Y."/>
            <person name="Salamov A.A."/>
            <person name="Savidor A."/>
            <person name="Scheuring C.F."/>
            <person name="Smith B.M."/>
            <person name="Sobral B.W."/>
            <person name="Terry A."/>
            <person name="Torto-Alalibo T.A."/>
            <person name="Win J."/>
            <person name="Xu Z."/>
            <person name="Zhang H."/>
            <person name="Grigoriev I.V."/>
            <person name="Rokhsar D.S."/>
            <person name="Boore J.L."/>
        </authorList>
    </citation>
    <scope>NUCLEOTIDE SEQUENCE [LARGE SCALE GENOMIC DNA]</scope>
    <source>
        <strain evidence="1 2">P6497</strain>
    </source>
</reference>
<dbReference type="AlphaFoldDB" id="G4ZMA3"/>
<evidence type="ECO:0000313" key="1">
    <source>
        <dbReference type="EMBL" id="EGZ14636.1"/>
    </source>
</evidence>
<dbReference type="Proteomes" id="UP000002640">
    <property type="component" value="Unassembled WGS sequence"/>
</dbReference>
<dbReference type="RefSeq" id="XP_009528385.1">
    <property type="nucleotide sequence ID" value="XM_009530090.1"/>
</dbReference>